<dbReference type="UniPathway" id="UPA00545">
    <property type="reaction ID" value="UER00824"/>
</dbReference>
<comment type="similarity">
    <text evidence="8">Belongs to the polysaccharide lyase 1 family.</text>
</comment>
<dbReference type="Pfam" id="PF00544">
    <property type="entry name" value="Pectate_lyase_4"/>
    <property type="match status" value="1"/>
</dbReference>
<keyword evidence="7 8" id="KW-0456">Lyase</keyword>
<evidence type="ECO:0000313" key="11">
    <source>
        <dbReference type="Proteomes" id="UP000230069"/>
    </source>
</evidence>
<dbReference type="FunCoup" id="A0A2G5CVN1">
    <property type="interactions" value="57"/>
</dbReference>
<organism evidence="10 11">
    <name type="scientific">Aquilegia coerulea</name>
    <name type="common">Rocky mountain columbine</name>
    <dbReference type="NCBI Taxonomy" id="218851"/>
    <lineage>
        <taxon>Eukaryota</taxon>
        <taxon>Viridiplantae</taxon>
        <taxon>Streptophyta</taxon>
        <taxon>Embryophyta</taxon>
        <taxon>Tracheophyta</taxon>
        <taxon>Spermatophyta</taxon>
        <taxon>Magnoliopsida</taxon>
        <taxon>Ranunculales</taxon>
        <taxon>Ranunculaceae</taxon>
        <taxon>Thalictroideae</taxon>
        <taxon>Aquilegia</taxon>
    </lineage>
</organism>
<comment type="catalytic activity">
    <reaction evidence="1 8">
        <text>Eliminative cleavage of (1-&gt;4)-alpha-D-galacturonan to give oligosaccharides with 4-deoxy-alpha-D-galact-4-enuronosyl groups at their non-reducing ends.</text>
        <dbReference type="EC" id="4.2.2.2"/>
    </reaction>
</comment>
<dbReference type="AlphaFoldDB" id="A0A2G5CVN1"/>
<dbReference type="OrthoDB" id="1637350at2759"/>
<dbReference type="InterPro" id="IPR012334">
    <property type="entry name" value="Pectin_lyas_fold"/>
</dbReference>
<comment type="cofactor">
    <cofactor evidence="8">
        <name>Ca(2+)</name>
        <dbReference type="ChEBI" id="CHEBI:29108"/>
    </cofactor>
    <text evidence="8">Binds 1 Ca(2+) ion. Required for its activity.</text>
</comment>
<dbReference type="SMART" id="SM00656">
    <property type="entry name" value="Amb_all"/>
    <property type="match status" value="1"/>
</dbReference>
<evidence type="ECO:0000256" key="7">
    <source>
        <dbReference type="ARBA" id="ARBA00023239"/>
    </source>
</evidence>
<evidence type="ECO:0000259" key="9">
    <source>
        <dbReference type="SMART" id="SM00656"/>
    </source>
</evidence>
<evidence type="ECO:0000256" key="1">
    <source>
        <dbReference type="ARBA" id="ARBA00000695"/>
    </source>
</evidence>
<dbReference type="InterPro" id="IPR018082">
    <property type="entry name" value="AmbAllergen"/>
</dbReference>
<sequence length="386" mass="43328">MARSSLNRILLHIIVLSVFLFVLAPPSLARRPRRRTTNFNTIDRCWRRNRNCSINRQQLATCSVGFAGKMTNNIGKGLTHYTVTDPSDDPMNPRFGTLRYGATKIGGKVWITFQRDMHIKLQRKLMVSSFTTIDGRGANIHIADGAGFLLNQVHNVIIHGLHFHHLRSLAPGSVIAPGSTVAQIQQTDGDAIRLVGASKVWIDHNTLNGGQDGLLDVTVGSTDITISNNWFKDHDKVMLLGHDDGFVQDRNMRVTIVFNRFGPNCNQRMPRIRHGYAHIANNFYQGWGDYAIGGTMNPTVRSEANLFIAPKTGNKEVTWKPGNSRLGNWRSVHDMFLNGAHFSQTGKGIARPHYNRQQRFRVARARDVRLLTRSAGALRCSNRSRC</sequence>
<dbReference type="GO" id="GO:0046872">
    <property type="term" value="F:metal ion binding"/>
    <property type="evidence" value="ECO:0007669"/>
    <property type="project" value="UniProtKB-KW"/>
</dbReference>
<comment type="pathway">
    <text evidence="2 8">Glycan metabolism; pectin degradation; 2-dehydro-3-deoxy-D-gluconate from pectin: step 2/5.</text>
</comment>
<keyword evidence="4 8" id="KW-0479">Metal-binding</keyword>
<dbReference type="STRING" id="218851.A0A2G5CVN1"/>
<dbReference type="EC" id="4.2.2.2" evidence="3 8"/>
<keyword evidence="11" id="KW-1185">Reference proteome</keyword>
<dbReference type="InParanoid" id="A0A2G5CVN1"/>
<evidence type="ECO:0000256" key="4">
    <source>
        <dbReference type="ARBA" id="ARBA00022723"/>
    </source>
</evidence>
<gene>
    <name evidence="10" type="ORF">AQUCO_03500024v1</name>
</gene>
<feature type="signal peptide" evidence="8">
    <location>
        <begin position="1"/>
        <end position="29"/>
    </location>
</feature>
<dbReference type="PANTHER" id="PTHR31683:SF74">
    <property type="entry name" value="PECTATE LYASE"/>
    <property type="match status" value="1"/>
</dbReference>
<keyword evidence="5 8" id="KW-0732">Signal</keyword>
<dbReference type="PRINTS" id="PR00807">
    <property type="entry name" value="AMBALLERGEN"/>
</dbReference>
<dbReference type="PANTHER" id="PTHR31683">
    <property type="entry name" value="PECTATE LYASE 18-RELATED"/>
    <property type="match status" value="1"/>
</dbReference>
<evidence type="ECO:0000256" key="2">
    <source>
        <dbReference type="ARBA" id="ARBA00005220"/>
    </source>
</evidence>
<feature type="chain" id="PRO_5013426495" description="Pectate lyase" evidence="8">
    <location>
        <begin position="30"/>
        <end position="386"/>
    </location>
</feature>
<evidence type="ECO:0000256" key="5">
    <source>
        <dbReference type="ARBA" id="ARBA00022729"/>
    </source>
</evidence>
<protein>
    <recommendedName>
        <fullName evidence="3 8">Pectate lyase</fullName>
        <ecNumber evidence="3 8">4.2.2.2</ecNumber>
    </recommendedName>
</protein>
<evidence type="ECO:0000256" key="6">
    <source>
        <dbReference type="ARBA" id="ARBA00022837"/>
    </source>
</evidence>
<dbReference type="GO" id="GO:0045490">
    <property type="term" value="P:pectin catabolic process"/>
    <property type="evidence" value="ECO:0007669"/>
    <property type="project" value="UniProtKB-UniPathway"/>
</dbReference>
<keyword evidence="6 8" id="KW-0106">Calcium</keyword>
<name>A0A2G5CVN1_AQUCA</name>
<proteinExistence type="inferred from homology"/>
<dbReference type="EMBL" id="KZ305052">
    <property type="protein sequence ID" value="PIA35346.1"/>
    <property type="molecule type" value="Genomic_DNA"/>
</dbReference>
<dbReference type="SUPFAM" id="SSF51126">
    <property type="entry name" value="Pectin lyase-like"/>
    <property type="match status" value="1"/>
</dbReference>
<dbReference type="InterPro" id="IPR045032">
    <property type="entry name" value="PEL"/>
</dbReference>
<dbReference type="InterPro" id="IPR011050">
    <property type="entry name" value="Pectin_lyase_fold/virulence"/>
</dbReference>
<dbReference type="Proteomes" id="UP000230069">
    <property type="component" value="Unassembled WGS sequence"/>
</dbReference>
<feature type="domain" description="Pectate lyase" evidence="9">
    <location>
        <begin position="116"/>
        <end position="313"/>
    </location>
</feature>
<evidence type="ECO:0000313" key="10">
    <source>
        <dbReference type="EMBL" id="PIA35346.1"/>
    </source>
</evidence>
<dbReference type="InterPro" id="IPR002022">
    <property type="entry name" value="Pec_lyase"/>
</dbReference>
<reference evidence="10 11" key="1">
    <citation type="submission" date="2017-09" db="EMBL/GenBank/DDBJ databases">
        <title>WGS assembly of Aquilegia coerulea Goldsmith.</title>
        <authorList>
            <person name="Hodges S."/>
            <person name="Kramer E."/>
            <person name="Nordborg M."/>
            <person name="Tomkins J."/>
            <person name="Borevitz J."/>
            <person name="Derieg N."/>
            <person name="Yan J."/>
            <person name="Mihaltcheva S."/>
            <person name="Hayes R.D."/>
            <person name="Rokhsar D."/>
        </authorList>
    </citation>
    <scope>NUCLEOTIDE SEQUENCE [LARGE SCALE GENOMIC DNA]</scope>
    <source>
        <strain evidence="11">cv. Goldsmith</strain>
    </source>
</reference>
<dbReference type="Gene3D" id="2.160.20.10">
    <property type="entry name" value="Single-stranded right-handed beta-helix, Pectin lyase-like"/>
    <property type="match status" value="1"/>
</dbReference>
<evidence type="ECO:0000256" key="3">
    <source>
        <dbReference type="ARBA" id="ARBA00012272"/>
    </source>
</evidence>
<accession>A0A2G5CVN1</accession>
<dbReference type="GO" id="GO:0030570">
    <property type="term" value="F:pectate lyase activity"/>
    <property type="evidence" value="ECO:0007669"/>
    <property type="project" value="UniProtKB-EC"/>
</dbReference>
<evidence type="ECO:0000256" key="8">
    <source>
        <dbReference type="RuleBase" id="RU361123"/>
    </source>
</evidence>